<proteinExistence type="predicted"/>
<gene>
    <name evidence="1" type="ORF">ANN_20240</name>
</gene>
<evidence type="ECO:0000313" key="1">
    <source>
        <dbReference type="EMBL" id="KAJ4431641.1"/>
    </source>
</evidence>
<evidence type="ECO:0000313" key="2">
    <source>
        <dbReference type="Proteomes" id="UP001148838"/>
    </source>
</evidence>
<comment type="caution">
    <text evidence="1">The sequence shown here is derived from an EMBL/GenBank/DDBJ whole genome shotgun (WGS) entry which is preliminary data.</text>
</comment>
<sequence>MVLLPTCRDVDTRETSSIQIAPNRTFDFRQFIKPAFDILCQRENAVHIKSTTLPCEAILDYEFNYSYSKGIPERIWCSQSSQKKHNTGTGKQIGNNWISESMLWLSALGASMPVMVQEEVDESLFCWSGGDSESRRWRLKGAAAEGGGGDGGVRVPPPSGISRVLFVVLQLIRTEVTSQYVLHCFVVHSSLRTRSLSPRPMGSGDCVGDTGGGDGAGACVEGTTSCRESICGCLPCPGEIISEGVGVKLCPVYLTVRRRARVRGSASVSARLSESRPSGGLPSRAGATLHQWGRGTAHDVTACASGDLTWRLYGKTGDNREGLELNWLHQLLVYADDVNMLGENSQTIRENTGVLLEASKEIVLEVNPERTKYVIMSRDENIGRNGNIKIGNLSFAEVEEFKYLGATTGYFLNLKMIKMTSSSCKMVPRLISLTTSDVISMTPFQDVGLEEEEKKINFIAGGLPGLQTSLLVIFDNTEGLELNGLHQLLVYADDVNMLEKIHKRLGKTRKFYLKQVKP</sequence>
<protein>
    <recommendedName>
        <fullName evidence="3">Reverse transcriptase domain-containing protein</fullName>
    </recommendedName>
</protein>
<organism evidence="1 2">
    <name type="scientific">Periplaneta americana</name>
    <name type="common">American cockroach</name>
    <name type="synonym">Blatta americana</name>
    <dbReference type="NCBI Taxonomy" id="6978"/>
    <lineage>
        <taxon>Eukaryota</taxon>
        <taxon>Metazoa</taxon>
        <taxon>Ecdysozoa</taxon>
        <taxon>Arthropoda</taxon>
        <taxon>Hexapoda</taxon>
        <taxon>Insecta</taxon>
        <taxon>Pterygota</taxon>
        <taxon>Neoptera</taxon>
        <taxon>Polyneoptera</taxon>
        <taxon>Dictyoptera</taxon>
        <taxon>Blattodea</taxon>
        <taxon>Blattoidea</taxon>
        <taxon>Blattidae</taxon>
        <taxon>Blattinae</taxon>
        <taxon>Periplaneta</taxon>
    </lineage>
</organism>
<dbReference type="Proteomes" id="UP001148838">
    <property type="component" value="Unassembled WGS sequence"/>
</dbReference>
<name>A0ABQ8SCU3_PERAM</name>
<dbReference type="EMBL" id="JAJSOF020000031">
    <property type="protein sequence ID" value="KAJ4431641.1"/>
    <property type="molecule type" value="Genomic_DNA"/>
</dbReference>
<keyword evidence="2" id="KW-1185">Reference proteome</keyword>
<reference evidence="1 2" key="1">
    <citation type="journal article" date="2022" name="Allergy">
        <title>Genome assembly and annotation of Periplaneta americana reveal a comprehensive cockroach allergen profile.</title>
        <authorList>
            <person name="Wang L."/>
            <person name="Xiong Q."/>
            <person name="Saelim N."/>
            <person name="Wang L."/>
            <person name="Nong W."/>
            <person name="Wan A.T."/>
            <person name="Shi M."/>
            <person name="Liu X."/>
            <person name="Cao Q."/>
            <person name="Hui J.H.L."/>
            <person name="Sookrung N."/>
            <person name="Leung T.F."/>
            <person name="Tungtrongchitr A."/>
            <person name="Tsui S.K.W."/>
        </authorList>
    </citation>
    <scope>NUCLEOTIDE SEQUENCE [LARGE SCALE GENOMIC DNA]</scope>
    <source>
        <strain evidence="1">PWHHKU_190912</strain>
    </source>
</reference>
<accession>A0ABQ8SCU3</accession>
<evidence type="ECO:0008006" key="3">
    <source>
        <dbReference type="Google" id="ProtNLM"/>
    </source>
</evidence>